<dbReference type="Gene3D" id="3.30.40.10">
    <property type="entry name" value="Zinc/RING finger domain, C3HC4 (zinc finger)"/>
    <property type="match status" value="1"/>
</dbReference>
<dbReference type="PANTHER" id="PTHR10333:SF103">
    <property type="entry name" value="INHIBITOR OF GROWTH PROTEIN 3"/>
    <property type="match status" value="1"/>
</dbReference>
<dbReference type="PANTHER" id="PTHR10333">
    <property type="entry name" value="INHIBITOR OF GROWTH PROTEIN"/>
    <property type="match status" value="1"/>
</dbReference>
<keyword evidence="5 13" id="KW-0863">Zinc-finger</keyword>
<name>A0A226E2Z1_FOLCA</name>
<dbReference type="InterPro" id="IPR028651">
    <property type="entry name" value="ING_fam"/>
</dbReference>
<evidence type="ECO:0000256" key="4">
    <source>
        <dbReference type="ARBA" id="ARBA00022723"/>
    </source>
</evidence>
<comment type="caution">
    <text evidence="17">The sequence shown here is derived from an EMBL/GenBank/DDBJ whole genome shotgun (WGS) entry which is preliminary data.</text>
</comment>
<feature type="domain" description="PHD-type" evidence="16">
    <location>
        <begin position="355"/>
        <end position="404"/>
    </location>
</feature>
<reference evidence="17 18" key="1">
    <citation type="submission" date="2015-12" db="EMBL/GenBank/DDBJ databases">
        <title>The genome of Folsomia candida.</title>
        <authorList>
            <person name="Faddeeva A."/>
            <person name="Derks M.F."/>
            <person name="Anvar Y."/>
            <person name="Smit S."/>
            <person name="Van Straalen N."/>
            <person name="Roelofs D."/>
        </authorList>
    </citation>
    <scope>NUCLEOTIDE SEQUENCE [LARGE SCALE GENOMIC DNA]</scope>
    <source>
        <strain evidence="17 18">VU population</strain>
        <tissue evidence="17">Whole body</tissue>
    </source>
</reference>
<keyword evidence="10 14" id="KW-0539">Nucleus</keyword>
<keyword evidence="8" id="KW-0805">Transcription regulation</keyword>
<evidence type="ECO:0000256" key="2">
    <source>
        <dbReference type="ARBA" id="ARBA00010210"/>
    </source>
</evidence>
<feature type="site" description="Histone H3K4me3 binding" evidence="11">
    <location>
        <position position="372"/>
    </location>
</feature>
<comment type="domain">
    <text evidence="14">The PHD-type zinc finger mediates the binding to H3K4me3.</text>
</comment>
<evidence type="ECO:0000259" key="16">
    <source>
        <dbReference type="PROSITE" id="PS50016"/>
    </source>
</evidence>
<dbReference type="PROSITE" id="PS01359">
    <property type="entry name" value="ZF_PHD_1"/>
    <property type="match status" value="1"/>
</dbReference>
<dbReference type="InterPro" id="IPR011011">
    <property type="entry name" value="Znf_FYVE_PHD"/>
</dbReference>
<sequence>MARLVQPRGFRHPLFVDEGGGGGGGGRSVVVGDLIFPAAVDFCKAANFFASLIEHLPQELKDRFTEIRELDLQVQNATDKLEDRVKLFFAGAKKQKTPERETEFDAIRGEYYKVLEDADEKVHQANQMYELVEKYLRKLDSELYKFKMELEADNAGITEVLEKRSLEMDVQHAPDRDRLSGDYLSQKENRYMNNVKTEKKSERKNSLEKMALLQGAHSSGTPPPLAYALNHMGAGGNSLAAAASQAIAATQQMQQGRRTASLKASYDAVNLGIHPAEFSVGRELLTNNELHQAAQQALAATGCGGAEQKRNKRKSHHTQNQELMSQPPDELVDDTLVMDTTEPQDWTAFVDPSEPRYCICNEVSYGDMVACDNADCPIEWFHYGCVGITATPKGKWYCPQCAASMKRRGRR</sequence>
<dbReference type="InterPro" id="IPR019786">
    <property type="entry name" value="Zinc_finger_PHD-type_CS"/>
</dbReference>
<dbReference type="AlphaFoldDB" id="A0A226E2Z1"/>
<dbReference type="OrthoDB" id="5411773at2759"/>
<feature type="binding site" evidence="12">
    <location>
        <position position="382"/>
    </location>
    <ligand>
        <name>Zn(2+)</name>
        <dbReference type="ChEBI" id="CHEBI:29105"/>
        <label>1</label>
    </ligand>
</feature>
<dbReference type="GO" id="GO:0006325">
    <property type="term" value="P:chromatin organization"/>
    <property type="evidence" value="ECO:0007669"/>
    <property type="project" value="UniProtKB-KW"/>
</dbReference>
<dbReference type="CDD" id="cd15585">
    <property type="entry name" value="PHD_ING3"/>
    <property type="match status" value="1"/>
</dbReference>
<accession>A0A226E2Z1</accession>
<feature type="binding site" evidence="12">
    <location>
        <position position="376"/>
    </location>
    <ligand>
        <name>Zn(2+)</name>
        <dbReference type="ChEBI" id="CHEBI:29105"/>
        <label>2</label>
    </ligand>
</feature>
<evidence type="ECO:0000256" key="13">
    <source>
        <dbReference type="PROSITE-ProRule" id="PRU00146"/>
    </source>
</evidence>
<evidence type="ECO:0000256" key="5">
    <source>
        <dbReference type="ARBA" id="ARBA00022771"/>
    </source>
</evidence>
<dbReference type="InterPro" id="IPR019787">
    <property type="entry name" value="Znf_PHD-finger"/>
</dbReference>
<feature type="binding site" evidence="12">
    <location>
        <position position="360"/>
    </location>
    <ligand>
        <name>Zn(2+)</name>
        <dbReference type="ChEBI" id="CHEBI:29105"/>
        <label>1</label>
    </ligand>
</feature>
<proteinExistence type="inferred from homology"/>
<feature type="region of interest" description="Disordered" evidence="15">
    <location>
        <begin position="301"/>
        <end position="329"/>
    </location>
</feature>
<evidence type="ECO:0000256" key="6">
    <source>
        <dbReference type="ARBA" id="ARBA00022833"/>
    </source>
</evidence>
<dbReference type="SMART" id="SM00249">
    <property type="entry name" value="PHD"/>
    <property type="match status" value="1"/>
</dbReference>
<evidence type="ECO:0000256" key="7">
    <source>
        <dbReference type="ARBA" id="ARBA00022853"/>
    </source>
</evidence>
<dbReference type="FunFam" id="3.30.40.10:FF:000103">
    <property type="entry name" value="Inhibitor of growth protein"/>
    <property type="match status" value="1"/>
</dbReference>
<feature type="binding site" evidence="12">
    <location>
        <position position="401"/>
    </location>
    <ligand>
        <name>Zn(2+)</name>
        <dbReference type="ChEBI" id="CHEBI:29105"/>
        <label>2</label>
    </ligand>
</feature>
<dbReference type="OMA" id="YEWFHWK"/>
<evidence type="ECO:0000256" key="9">
    <source>
        <dbReference type="ARBA" id="ARBA00023163"/>
    </source>
</evidence>
<evidence type="ECO:0000256" key="10">
    <source>
        <dbReference type="ARBA" id="ARBA00023242"/>
    </source>
</evidence>
<dbReference type="InterPro" id="IPR001965">
    <property type="entry name" value="Znf_PHD"/>
</dbReference>
<dbReference type="SUPFAM" id="SSF57903">
    <property type="entry name" value="FYVE/PHD zinc finger"/>
    <property type="match status" value="1"/>
</dbReference>
<comment type="subcellular location">
    <subcellularLocation>
        <location evidence="1 14">Nucleus</location>
    </subcellularLocation>
</comment>
<feature type="site" description="Histone H3K4me3 binding" evidence="11">
    <location>
        <position position="357"/>
    </location>
</feature>
<evidence type="ECO:0000256" key="11">
    <source>
        <dbReference type="PIRSR" id="PIRSR628651-50"/>
    </source>
</evidence>
<evidence type="ECO:0000313" key="18">
    <source>
        <dbReference type="Proteomes" id="UP000198287"/>
    </source>
</evidence>
<dbReference type="GO" id="GO:0008270">
    <property type="term" value="F:zinc ion binding"/>
    <property type="evidence" value="ECO:0007669"/>
    <property type="project" value="UniProtKB-KW"/>
</dbReference>
<comment type="function">
    <text evidence="14">Component of an histone acetyltransferase complex.</text>
</comment>
<dbReference type="EMBL" id="LNIX01000007">
    <property type="protein sequence ID" value="OXA51943.1"/>
    <property type="molecule type" value="Genomic_DNA"/>
</dbReference>
<keyword evidence="18" id="KW-1185">Reference proteome</keyword>
<evidence type="ECO:0000256" key="1">
    <source>
        <dbReference type="ARBA" id="ARBA00004123"/>
    </source>
</evidence>
<dbReference type="GO" id="GO:0035267">
    <property type="term" value="C:NuA4 histone acetyltransferase complex"/>
    <property type="evidence" value="ECO:0007669"/>
    <property type="project" value="TreeGrafter"/>
</dbReference>
<dbReference type="InterPro" id="IPR024610">
    <property type="entry name" value="ING_N_histone-binding"/>
</dbReference>
<evidence type="ECO:0000256" key="15">
    <source>
        <dbReference type="SAM" id="MobiDB-lite"/>
    </source>
</evidence>
<comment type="subunit">
    <text evidence="14">Component of an histone acetyltransferase complex. Interacts with H3K4me3 and to a lesser extent with H3K4me2.</text>
</comment>
<dbReference type="InterPro" id="IPR013083">
    <property type="entry name" value="Znf_RING/FYVE/PHD"/>
</dbReference>
<keyword evidence="9" id="KW-0804">Transcription</keyword>
<keyword evidence="6 12" id="KW-0862">Zinc</keyword>
<dbReference type="CDD" id="cd16858">
    <property type="entry name" value="ING_ING3_Yng2p"/>
    <property type="match status" value="1"/>
</dbReference>
<feature type="binding site" evidence="12">
    <location>
        <position position="398"/>
    </location>
    <ligand>
        <name>Zn(2+)</name>
        <dbReference type="ChEBI" id="CHEBI:29105"/>
        <label>2</label>
    </ligand>
</feature>
<feature type="binding site" evidence="12">
    <location>
        <position position="371"/>
    </location>
    <ligand>
        <name>Zn(2+)</name>
        <dbReference type="ChEBI" id="CHEBI:29105"/>
        <label>2</label>
    </ligand>
</feature>
<evidence type="ECO:0000256" key="14">
    <source>
        <dbReference type="RuleBase" id="RU361213"/>
    </source>
</evidence>
<gene>
    <name evidence="17" type="ORF">Fcan01_13659</name>
</gene>
<feature type="site" description="Histone H3K4me3 binding" evidence="11">
    <location>
        <position position="368"/>
    </location>
</feature>
<dbReference type="Pfam" id="PF12998">
    <property type="entry name" value="ING"/>
    <property type="match status" value="1"/>
</dbReference>
<keyword evidence="4 12" id="KW-0479">Metal-binding</keyword>
<organism evidence="17 18">
    <name type="scientific">Folsomia candida</name>
    <name type="common">Springtail</name>
    <dbReference type="NCBI Taxonomy" id="158441"/>
    <lineage>
        <taxon>Eukaryota</taxon>
        <taxon>Metazoa</taxon>
        <taxon>Ecdysozoa</taxon>
        <taxon>Arthropoda</taxon>
        <taxon>Hexapoda</taxon>
        <taxon>Collembola</taxon>
        <taxon>Entomobryomorpha</taxon>
        <taxon>Isotomoidea</taxon>
        <taxon>Isotomidae</taxon>
        <taxon>Proisotominae</taxon>
        <taxon>Folsomia</taxon>
    </lineage>
</organism>
<dbReference type="GO" id="GO:0005634">
    <property type="term" value="C:nucleus"/>
    <property type="evidence" value="ECO:0007669"/>
    <property type="project" value="UniProtKB-SubCell"/>
</dbReference>
<keyword evidence="3" id="KW-0341">Growth regulation</keyword>
<evidence type="ECO:0000313" key="17">
    <source>
        <dbReference type="EMBL" id="OXA51943.1"/>
    </source>
</evidence>
<feature type="site" description="Histone H3K4me3 binding" evidence="11">
    <location>
        <position position="380"/>
    </location>
</feature>
<evidence type="ECO:0000256" key="12">
    <source>
        <dbReference type="PIRSR" id="PIRSR628651-51"/>
    </source>
</evidence>
<keyword evidence="7 14" id="KW-0156">Chromatin regulator</keyword>
<dbReference type="STRING" id="158441.A0A226E2Z1"/>
<dbReference type="InterPro" id="IPR042020">
    <property type="entry name" value="ING3_PHD"/>
</dbReference>
<dbReference type="Pfam" id="PF00628">
    <property type="entry name" value="PHD"/>
    <property type="match status" value="1"/>
</dbReference>
<dbReference type="SMART" id="SM01408">
    <property type="entry name" value="ING"/>
    <property type="match status" value="1"/>
</dbReference>
<dbReference type="PROSITE" id="PS50016">
    <property type="entry name" value="ZF_PHD_2"/>
    <property type="match status" value="1"/>
</dbReference>
<evidence type="ECO:0000256" key="8">
    <source>
        <dbReference type="ARBA" id="ARBA00023015"/>
    </source>
</evidence>
<feature type="binding site" evidence="12">
    <location>
        <position position="385"/>
    </location>
    <ligand>
        <name>Zn(2+)</name>
        <dbReference type="ChEBI" id="CHEBI:29105"/>
        <label>1</label>
    </ligand>
</feature>
<dbReference type="Gene3D" id="6.10.140.1740">
    <property type="match status" value="1"/>
</dbReference>
<comment type="similarity">
    <text evidence="2 14">Belongs to the ING family.</text>
</comment>
<evidence type="ECO:0000256" key="3">
    <source>
        <dbReference type="ARBA" id="ARBA00022604"/>
    </source>
</evidence>
<protein>
    <recommendedName>
        <fullName evidence="14">Inhibitor of growth protein</fullName>
    </recommendedName>
</protein>
<feature type="binding site" evidence="12">
    <location>
        <position position="358"/>
    </location>
    <ligand>
        <name>Zn(2+)</name>
        <dbReference type="ChEBI" id="CHEBI:29105"/>
        <label>1</label>
    </ligand>
</feature>
<dbReference type="Proteomes" id="UP000198287">
    <property type="component" value="Unassembled WGS sequence"/>
</dbReference>